<dbReference type="InterPro" id="IPR017850">
    <property type="entry name" value="Alkaline_phosphatase_core_sf"/>
</dbReference>
<evidence type="ECO:0000256" key="2">
    <source>
        <dbReference type="ARBA" id="ARBA00023026"/>
    </source>
</evidence>
<keyword evidence="2" id="KW-0843">Virulence</keyword>
<keyword evidence="5" id="KW-1185">Reference proteome</keyword>
<dbReference type="InterPro" id="IPR007312">
    <property type="entry name" value="Phosphoesterase"/>
</dbReference>
<feature type="signal peptide" evidence="3">
    <location>
        <begin position="1"/>
        <end position="22"/>
    </location>
</feature>
<name>A0ABP8YG16_9MICO</name>
<dbReference type="RefSeq" id="WP_345504056.1">
    <property type="nucleotide sequence ID" value="NZ_BAABLO010000011.1"/>
</dbReference>
<dbReference type="PANTHER" id="PTHR31956">
    <property type="entry name" value="NON-SPECIFIC PHOSPHOLIPASE C4-RELATED"/>
    <property type="match status" value="1"/>
</dbReference>
<comment type="caution">
    <text evidence="4">The sequence shown here is derived from an EMBL/GenBank/DDBJ whole genome shotgun (WGS) entry which is preliminary data.</text>
</comment>
<dbReference type="PANTHER" id="PTHR31956:SF8">
    <property type="entry name" value="ACID PHOSPHATASE PHOA (AFU_ORTHOLOGUE AFUA_1G03570)"/>
    <property type="match status" value="1"/>
</dbReference>
<sequence length="336" mass="35158">MKGKSLALASAAALASSAFVVAGVPGAAAGSVRPAGTTAAPTVSAPCGTGAAAPATYTHVALIMFENKPLKKIVANTTDAPYLNSLIKACSYSKNDLSLSTTSLTNYIALTSGYKGCKTADGNGVCTSELEITSNKDTTVWPQASKSIFELMGNDAVEWGESMTTNCQLKSSGDFVINHTPFQYYTRTQATLCKANARPFPANPADTLSAKFNLIIPNKPHIMHLVPNTTVNQRIQNGDNWAKTFIPQLLSSPEYQSGNTAILITWDEGNGSNFYVPLIVITPSTQAGGVSSVAYNHYSVLKGIQQMVGSASPLLGHAGDAGVSSIRDDAAFGLKP</sequence>
<dbReference type="Proteomes" id="UP001500556">
    <property type="component" value="Unassembled WGS sequence"/>
</dbReference>
<evidence type="ECO:0000256" key="1">
    <source>
        <dbReference type="ARBA" id="ARBA00022801"/>
    </source>
</evidence>
<reference evidence="5" key="1">
    <citation type="journal article" date="2019" name="Int. J. Syst. Evol. Microbiol.">
        <title>The Global Catalogue of Microorganisms (GCM) 10K type strain sequencing project: providing services to taxonomists for standard genome sequencing and annotation.</title>
        <authorList>
            <consortium name="The Broad Institute Genomics Platform"/>
            <consortium name="The Broad Institute Genome Sequencing Center for Infectious Disease"/>
            <person name="Wu L."/>
            <person name="Ma J."/>
        </authorList>
    </citation>
    <scope>NUCLEOTIDE SEQUENCE [LARGE SCALE GENOMIC DNA]</scope>
    <source>
        <strain evidence="5">JCM 18961</strain>
    </source>
</reference>
<keyword evidence="3" id="KW-0732">Signal</keyword>
<proteinExistence type="predicted"/>
<feature type="chain" id="PRO_5046769566" evidence="3">
    <location>
        <begin position="23"/>
        <end position="336"/>
    </location>
</feature>
<accession>A0ABP8YG16</accession>
<dbReference type="Gene3D" id="3.40.720.10">
    <property type="entry name" value="Alkaline Phosphatase, subunit A"/>
    <property type="match status" value="1"/>
</dbReference>
<organism evidence="4 5">
    <name type="scientific">Pedococcus ginsenosidimutans</name>
    <dbReference type="NCBI Taxonomy" id="490570"/>
    <lineage>
        <taxon>Bacteria</taxon>
        <taxon>Bacillati</taxon>
        <taxon>Actinomycetota</taxon>
        <taxon>Actinomycetes</taxon>
        <taxon>Micrococcales</taxon>
        <taxon>Intrasporangiaceae</taxon>
        <taxon>Pedococcus</taxon>
    </lineage>
</organism>
<keyword evidence="1" id="KW-0378">Hydrolase</keyword>
<dbReference type="Pfam" id="PF04185">
    <property type="entry name" value="Phosphoesterase"/>
    <property type="match status" value="1"/>
</dbReference>
<evidence type="ECO:0000313" key="5">
    <source>
        <dbReference type="Proteomes" id="UP001500556"/>
    </source>
</evidence>
<evidence type="ECO:0000313" key="4">
    <source>
        <dbReference type="EMBL" id="GAA4727167.1"/>
    </source>
</evidence>
<dbReference type="EMBL" id="BAABLO010000011">
    <property type="protein sequence ID" value="GAA4727167.1"/>
    <property type="molecule type" value="Genomic_DNA"/>
</dbReference>
<protein>
    <submittedName>
        <fullName evidence="4">Alkaline phosphatase family protein</fullName>
    </submittedName>
</protein>
<evidence type="ECO:0000256" key="3">
    <source>
        <dbReference type="SAM" id="SignalP"/>
    </source>
</evidence>
<gene>
    <name evidence="4" type="ORF">GCM10025782_27130</name>
</gene>